<dbReference type="GeneID" id="91403626"/>
<feature type="domain" description="Glycosyl transferase family 1" evidence="4">
    <location>
        <begin position="192"/>
        <end position="340"/>
    </location>
</feature>
<dbReference type="PANTHER" id="PTHR12526">
    <property type="entry name" value="GLYCOSYLTRANSFERASE"/>
    <property type="match status" value="1"/>
</dbReference>
<evidence type="ECO:0000313" key="7">
    <source>
        <dbReference type="Proteomes" id="UP000095349"/>
    </source>
</evidence>
<evidence type="ECO:0000313" key="6">
    <source>
        <dbReference type="EMBL" id="AOT59239.1"/>
    </source>
</evidence>
<dbReference type="Pfam" id="PF00534">
    <property type="entry name" value="Glycos_transf_1"/>
    <property type="match status" value="1"/>
</dbReference>
<dbReference type="SUPFAM" id="SSF53756">
    <property type="entry name" value="UDP-Glycosyltransferase/glycogen phosphorylase"/>
    <property type="match status" value="1"/>
</dbReference>
<protein>
    <recommendedName>
        <fullName evidence="1">D-inositol 3-phosphate glycosyltransferase</fullName>
    </recommendedName>
</protein>
<dbReference type="InterPro" id="IPR028098">
    <property type="entry name" value="Glyco_trans_4-like_N"/>
</dbReference>
<dbReference type="STRING" id="285473.A4G23_02075"/>
<dbReference type="GO" id="GO:0016757">
    <property type="term" value="F:glycosyltransferase activity"/>
    <property type="evidence" value="ECO:0007669"/>
    <property type="project" value="UniProtKB-KW"/>
</dbReference>
<dbReference type="Pfam" id="PF13579">
    <property type="entry name" value="Glyco_trans_4_4"/>
    <property type="match status" value="1"/>
</dbReference>
<dbReference type="PANTHER" id="PTHR12526:SF510">
    <property type="entry name" value="D-INOSITOL 3-PHOSPHATE GLYCOSYLTRANSFERASE"/>
    <property type="match status" value="1"/>
</dbReference>
<evidence type="ECO:0000259" key="5">
    <source>
        <dbReference type="Pfam" id="PF13579"/>
    </source>
</evidence>
<dbReference type="KEGG" id="srn:A4G23_02075"/>
<dbReference type="PATRIC" id="fig|285473.5.peg.2160"/>
<dbReference type="AlphaFoldDB" id="A0A1D8G1B0"/>
<gene>
    <name evidence="6" type="primary">kanE_2</name>
    <name evidence="6" type="ORF">A4G23_02075</name>
</gene>
<organism evidence="6 7">
    <name type="scientific">Streptomyces rubrolavendulae</name>
    <dbReference type="NCBI Taxonomy" id="285473"/>
    <lineage>
        <taxon>Bacteria</taxon>
        <taxon>Bacillati</taxon>
        <taxon>Actinomycetota</taxon>
        <taxon>Actinomycetes</taxon>
        <taxon>Kitasatosporales</taxon>
        <taxon>Streptomycetaceae</taxon>
        <taxon>Streptomyces</taxon>
    </lineage>
</organism>
<proteinExistence type="predicted"/>
<evidence type="ECO:0000259" key="4">
    <source>
        <dbReference type="Pfam" id="PF00534"/>
    </source>
</evidence>
<dbReference type="Proteomes" id="UP000095349">
    <property type="component" value="Chromosome"/>
</dbReference>
<evidence type="ECO:0000256" key="1">
    <source>
        <dbReference type="ARBA" id="ARBA00021292"/>
    </source>
</evidence>
<reference evidence="6 7" key="1">
    <citation type="submission" date="2016-09" db="EMBL/GenBank/DDBJ databases">
        <title>Streptomyces rubrolavendulae MJM4426 Genome sequencing and assembly.</title>
        <authorList>
            <person name="Kim J.-G."/>
        </authorList>
    </citation>
    <scope>NUCLEOTIDE SEQUENCE [LARGE SCALE GENOMIC DNA]</scope>
    <source>
        <strain evidence="6 7">MJM4426</strain>
    </source>
</reference>
<sequence>MTAAFPRVLHAVTLHSPTGAFGGPVRVALNLAHGLRERGHHPRLLALADGFGPVPPTEVEGVPARLYPARRLLPLGFSGITSPALLARAGRLVRGADLVHVHLARDLVTLPVALAALRAGVPLVLQTHGMVDPSDRFLARVLDALAVRRVLRGADAVLHLTAHERRGLDAVLGSPLPNAVRLVNGVPRQEARPAPEGPPRILYAARLQARKRPCDFVAAAPEVLRRHPDARFVVAGPDEGELPAVRALIDRLGLRERVVCVGALGSAQVLDELRRAHVYVLPSVDEPFPMSVLESLSVGTPAVVTGSNGLASAVREAGAGRVVADASGLAGAVLELLEPEAAVKASAAAHALAGSAFSMDAVVDGLLAVYGRAVARGAGGRAQRP</sequence>
<dbReference type="Gene3D" id="3.40.50.2000">
    <property type="entry name" value="Glycogen Phosphorylase B"/>
    <property type="match status" value="2"/>
</dbReference>
<dbReference type="InterPro" id="IPR001296">
    <property type="entry name" value="Glyco_trans_1"/>
</dbReference>
<keyword evidence="2 6" id="KW-0328">Glycosyltransferase</keyword>
<name>A0A1D8G1B0_9ACTN</name>
<keyword evidence="3 6" id="KW-0808">Transferase</keyword>
<feature type="domain" description="Glycosyltransferase subfamily 4-like N-terminal" evidence="5">
    <location>
        <begin position="22"/>
        <end position="184"/>
    </location>
</feature>
<keyword evidence="7" id="KW-1185">Reference proteome</keyword>
<evidence type="ECO:0000256" key="2">
    <source>
        <dbReference type="ARBA" id="ARBA00022676"/>
    </source>
</evidence>
<dbReference type="RefSeq" id="WP_051839354.1">
    <property type="nucleotide sequence ID" value="NZ_CP017316.1"/>
</dbReference>
<evidence type="ECO:0000256" key="3">
    <source>
        <dbReference type="ARBA" id="ARBA00022679"/>
    </source>
</evidence>
<dbReference type="EMBL" id="CP017316">
    <property type="protein sequence ID" value="AOT59239.1"/>
    <property type="molecule type" value="Genomic_DNA"/>
</dbReference>
<accession>A0A1D8G1B0</accession>